<protein>
    <recommendedName>
        <fullName evidence="2">carbonic anhydrase</fullName>
        <ecNumber evidence="2">4.2.1.1</ecNumber>
    </recommendedName>
</protein>
<dbReference type="EC" id="4.2.1.1" evidence="2"/>
<dbReference type="SUPFAM" id="SSF51069">
    <property type="entry name" value="Carbonic anhydrase"/>
    <property type="match status" value="1"/>
</dbReference>
<evidence type="ECO:0000256" key="4">
    <source>
        <dbReference type="ARBA" id="ARBA00022833"/>
    </source>
</evidence>
<evidence type="ECO:0000256" key="1">
    <source>
        <dbReference type="ARBA" id="ARBA00010718"/>
    </source>
</evidence>
<dbReference type="InterPro" id="IPR001148">
    <property type="entry name" value="CA_dom"/>
</dbReference>
<evidence type="ECO:0000256" key="5">
    <source>
        <dbReference type="ARBA" id="ARBA00023239"/>
    </source>
</evidence>
<dbReference type="AlphaFoldDB" id="E4XQH6"/>
<reference evidence="8" key="1">
    <citation type="journal article" date="2010" name="Science">
        <title>Plasticity of animal genome architecture unmasked by rapid evolution of a pelagic tunicate.</title>
        <authorList>
            <person name="Denoeud F."/>
            <person name="Henriet S."/>
            <person name="Mungpakdee S."/>
            <person name="Aury J.M."/>
            <person name="Da Silva C."/>
            <person name="Brinkmann H."/>
            <person name="Mikhaleva J."/>
            <person name="Olsen L.C."/>
            <person name="Jubin C."/>
            <person name="Canestro C."/>
            <person name="Bouquet J.M."/>
            <person name="Danks G."/>
            <person name="Poulain J."/>
            <person name="Campsteijn C."/>
            <person name="Adamski M."/>
            <person name="Cross I."/>
            <person name="Yadetie F."/>
            <person name="Muffato M."/>
            <person name="Louis A."/>
            <person name="Butcher S."/>
            <person name="Tsagkogeorga G."/>
            <person name="Konrad A."/>
            <person name="Singh S."/>
            <person name="Jensen M.F."/>
            <person name="Cong E.H."/>
            <person name="Eikeseth-Otteraa H."/>
            <person name="Noel B."/>
            <person name="Anthouard V."/>
            <person name="Porcel B.M."/>
            <person name="Kachouri-Lafond R."/>
            <person name="Nishino A."/>
            <person name="Ugolini M."/>
            <person name="Chourrout P."/>
            <person name="Nishida H."/>
            <person name="Aasland R."/>
            <person name="Huzurbazar S."/>
            <person name="Westhof E."/>
            <person name="Delsuc F."/>
            <person name="Lehrach H."/>
            <person name="Reinhardt R."/>
            <person name="Weissenbach J."/>
            <person name="Roy S.W."/>
            <person name="Artiguenave F."/>
            <person name="Postlethwait J.H."/>
            <person name="Manak J.R."/>
            <person name="Thompson E.M."/>
            <person name="Jaillon O."/>
            <person name="Du Pasquier L."/>
            <person name="Boudinot P."/>
            <person name="Liberles D.A."/>
            <person name="Volff J.N."/>
            <person name="Philippe H."/>
            <person name="Lenhard B."/>
            <person name="Roest Crollius H."/>
            <person name="Wincker P."/>
            <person name="Chourrout D."/>
        </authorList>
    </citation>
    <scope>NUCLEOTIDE SEQUENCE [LARGE SCALE GENOMIC DNA]</scope>
</reference>
<evidence type="ECO:0000313" key="8">
    <source>
        <dbReference type="EMBL" id="CBY12062.1"/>
    </source>
</evidence>
<gene>
    <name evidence="8" type="ORF">GSOID_T00017929001</name>
</gene>
<dbReference type="PROSITE" id="PS51144">
    <property type="entry name" value="ALPHA_CA_2"/>
    <property type="match status" value="1"/>
</dbReference>
<sequence length="318" mass="36290">MKLLATVASSALAAGWSYPETFSPGGSSWGPECTVQMRGSPIDLDYTYRHFHFMDCQEAWNMTGYDTQATWKFADNEHTVELTSDDVDANFSGGHIGNEYQFHSFHFHWGDKSGHGGSEHTINGHHTFAEVHFVHHRSDIDLTTGLGFGDGLAVLGFMIEVTDGDESNDAMGELARRLRWQSNKKGNEDGTIQNFDFSINDLTSGVDMNNFYRYEGSLTTPPCSEAVQWTVFKDPIRISEKTAANLLRSADLDDEHIEDNFRPVMPLAERDVIFYSDSSSAFKAAFRNERNFDHERHHRDYDWMHEDHEHEDKHDEEH</sequence>
<dbReference type="Gene3D" id="3.10.200.10">
    <property type="entry name" value="Alpha carbonic anhydrase"/>
    <property type="match status" value="1"/>
</dbReference>
<evidence type="ECO:0000256" key="3">
    <source>
        <dbReference type="ARBA" id="ARBA00022723"/>
    </source>
</evidence>
<dbReference type="OrthoDB" id="429145at2759"/>
<evidence type="ECO:0000259" key="7">
    <source>
        <dbReference type="PROSITE" id="PS51144"/>
    </source>
</evidence>
<evidence type="ECO:0000313" key="9">
    <source>
        <dbReference type="Proteomes" id="UP000001307"/>
    </source>
</evidence>
<dbReference type="PANTHER" id="PTHR18952:SF265">
    <property type="entry name" value="CARBONIC ANHYDRASE"/>
    <property type="match status" value="1"/>
</dbReference>
<dbReference type="GO" id="GO:0008270">
    <property type="term" value="F:zinc ion binding"/>
    <property type="evidence" value="ECO:0007669"/>
    <property type="project" value="InterPro"/>
</dbReference>
<dbReference type="SMART" id="SM01057">
    <property type="entry name" value="Carb_anhydrase"/>
    <property type="match status" value="1"/>
</dbReference>
<accession>E4XQH6</accession>
<dbReference type="InterPro" id="IPR023561">
    <property type="entry name" value="Carbonic_anhydrase_a-class"/>
</dbReference>
<dbReference type="PANTHER" id="PTHR18952">
    <property type="entry name" value="CARBONIC ANHYDRASE"/>
    <property type="match status" value="1"/>
</dbReference>
<dbReference type="EMBL" id="FN653105">
    <property type="protein sequence ID" value="CBY12062.1"/>
    <property type="molecule type" value="Genomic_DNA"/>
</dbReference>
<dbReference type="InParanoid" id="E4XQH6"/>
<comment type="similarity">
    <text evidence="1">Belongs to the alpha-carbonic anhydrase family.</text>
</comment>
<keyword evidence="4" id="KW-0862">Zinc</keyword>
<dbReference type="CDD" id="cd00326">
    <property type="entry name" value="alpha_CA"/>
    <property type="match status" value="1"/>
</dbReference>
<keyword evidence="3" id="KW-0479">Metal-binding</keyword>
<dbReference type="InterPro" id="IPR036398">
    <property type="entry name" value="CA_dom_sf"/>
</dbReference>
<name>E4XQH6_OIKDI</name>
<feature type="domain" description="Alpha-carbonic anhydrase" evidence="7">
    <location>
        <begin position="14"/>
        <end position="276"/>
    </location>
</feature>
<keyword evidence="5" id="KW-0456">Lyase</keyword>
<dbReference type="Proteomes" id="UP000001307">
    <property type="component" value="Unassembled WGS sequence"/>
</dbReference>
<dbReference type="Pfam" id="PF00194">
    <property type="entry name" value="Carb_anhydrase"/>
    <property type="match status" value="1"/>
</dbReference>
<comment type="catalytic activity">
    <reaction evidence="6">
        <text>hydrogencarbonate + H(+) = CO2 + H2O</text>
        <dbReference type="Rhea" id="RHEA:10748"/>
        <dbReference type="ChEBI" id="CHEBI:15377"/>
        <dbReference type="ChEBI" id="CHEBI:15378"/>
        <dbReference type="ChEBI" id="CHEBI:16526"/>
        <dbReference type="ChEBI" id="CHEBI:17544"/>
        <dbReference type="EC" id="4.2.1.1"/>
    </reaction>
</comment>
<organism evidence="8">
    <name type="scientific">Oikopleura dioica</name>
    <name type="common">Tunicate</name>
    <dbReference type="NCBI Taxonomy" id="34765"/>
    <lineage>
        <taxon>Eukaryota</taxon>
        <taxon>Metazoa</taxon>
        <taxon>Chordata</taxon>
        <taxon>Tunicata</taxon>
        <taxon>Appendicularia</taxon>
        <taxon>Copelata</taxon>
        <taxon>Oikopleuridae</taxon>
        <taxon>Oikopleura</taxon>
    </lineage>
</organism>
<evidence type="ECO:0000256" key="2">
    <source>
        <dbReference type="ARBA" id="ARBA00012925"/>
    </source>
</evidence>
<dbReference type="GO" id="GO:0004089">
    <property type="term" value="F:carbonate dehydratase activity"/>
    <property type="evidence" value="ECO:0007669"/>
    <property type="project" value="UniProtKB-EC"/>
</dbReference>
<proteinExistence type="inferred from homology"/>
<keyword evidence="9" id="KW-1185">Reference proteome</keyword>
<evidence type="ECO:0000256" key="6">
    <source>
        <dbReference type="ARBA" id="ARBA00048348"/>
    </source>
</evidence>